<name>A0A6L7G9T7_9RHOB</name>
<evidence type="ECO:0000313" key="3">
    <source>
        <dbReference type="Proteomes" id="UP000477911"/>
    </source>
</evidence>
<sequence>MTPLSSHLEALCTRYCRLDPVLHAATAWRPHRDYRHLAGIRTAPVVLSELHQVAATQPLLFETDALGPLPVALLRLEDEDDSAVLGPAGDWRGHYVPAALRLAPFGCDPRAPAPVLLIDPESPLVVPAGTPGAVPLHDPAGAPGPALRKIAGFFAGYHRALQRSRSAAGLLRQFGLLRPARSLKALDHAAFDGLETIERSALAGLDPLKLSRLTRAGGTELAYVQAVSLQKIAHMQLITRQLARRGAPRPVRAPGTETGPDTGHDTGLNDFLDSLASQYVSERDAITGHDGP</sequence>
<evidence type="ECO:0000313" key="2">
    <source>
        <dbReference type="EMBL" id="MXN20805.1"/>
    </source>
</evidence>
<comment type="caution">
    <text evidence="2">The sequence shown here is derived from an EMBL/GenBank/DDBJ whole genome shotgun (WGS) entry which is preliminary data.</text>
</comment>
<dbReference type="EMBL" id="WUMU01000035">
    <property type="protein sequence ID" value="MXN20805.1"/>
    <property type="molecule type" value="Genomic_DNA"/>
</dbReference>
<dbReference type="Proteomes" id="UP000477911">
    <property type="component" value="Unassembled WGS sequence"/>
</dbReference>
<accession>A0A6L7G9T7</accession>
<organism evidence="2 3">
    <name type="scientific">Pseudooceanicola albus</name>
    <dbReference type="NCBI Taxonomy" id="2692189"/>
    <lineage>
        <taxon>Bacteria</taxon>
        <taxon>Pseudomonadati</taxon>
        <taxon>Pseudomonadota</taxon>
        <taxon>Alphaproteobacteria</taxon>
        <taxon>Rhodobacterales</taxon>
        <taxon>Paracoccaceae</taxon>
        <taxon>Pseudooceanicola</taxon>
    </lineage>
</organism>
<proteinExistence type="predicted"/>
<protein>
    <recommendedName>
        <fullName evidence="4">SapC family protein</fullName>
    </recommendedName>
</protein>
<dbReference type="AlphaFoldDB" id="A0A6L7G9T7"/>
<evidence type="ECO:0000256" key="1">
    <source>
        <dbReference type="SAM" id="MobiDB-lite"/>
    </source>
</evidence>
<reference evidence="2 3" key="1">
    <citation type="submission" date="2019-12" db="EMBL/GenBank/DDBJ databases">
        <authorList>
            <person name="Li M."/>
        </authorList>
    </citation>
    <scope>NUCLEOTIDE SEQUENCE [LARGE SCALE GENOMIC DNA]</scope>
    <source>
        <strain evidence="2 3">GBMRC 2024</strain>
    </source>
</reference>
<dbReference type="RefSeq" id="WP_160896923.1">
    <property type="nucleotide sequence ID" value="NZ_WUMU01000035.1"/>
</dbReference>
<feature type="region of interest" description="Disordered" evidence="1">
    <location>
        <begin position="243"/>
        <end position="270"/>
    </location>
</feature>
<keyword evidence="3" id="KW-1185">Reference proteome</keyword>
<gene>
    <name evidence="2" type="ORF">GR170_23500</name>
</gene>
<dbReference type="InterPro" id="IPR010836">
    <property type="entry name" value="SapC"/>
</dbReference>
<evidence type="ECO:0008006" key="4">
    <source>
        <dbReference type="Google" id="ProtNLM"/>
    </source>
</evidence>
<dbReference type="Pfam" id="PF07277">
    <property type="entry name" value="SapC"/>
    <property type="match status" value="1"/>
</dbReference>